<dbReference type="GO" id="GO:0016020">
    <property type="term" value="C:membrane"/>
    <property type="evidence" value="ECO:0007669"/>
    <property type="project" value="UniProtKB-SubCell"/>
</dbReference>
<evidence type="ECO:0000313" key="10">
    <source>
        <dbReference type="RefSeq" id="XP_008477933.1"/>
    </source>
</evidence>
<dbReference type="AlphaFoldDB" id="A0A1S3DAQ6"/>
<proteinExistence type="inferred from homology"/>
<evidence type="ECO:0000256" key="3">
    <source>
        <dbReference type="ARBA" id="ARBA00022692"/>
    </source>
</evidence>
<keyword evidence="7" id="KW-1185">Reference proteome</keyword>
<evidence type="ECO:0000313" key="9">
    <source>
        <dbReference type="RefSeq" id="XP_008477931.1"/>
    </source>
</evidence>
<evidence type="ECO:0000313" key="11">
    <source>
        <dbReference type="RefSeq" id="XP_008477934.1"/>
    </source>
</evidence>
<evidence type="ECO:0000313" key="8">
    <source>
        <dbReference type="RefSeq" id="XP_008477930.1"/>
    </source>
</evidence>
<accession>A0A1S3DAQ6</accession>
<dbReference type="RefSeq" id="XP_008477934.1">
    <property type="nucleotide sequence ID" value="XM_008479712.3"/>
</dbReference>
<protein>
    <submittedName>
        <fullName evidence="8 9">Mpv17-like protein isoform X1</fullName>
    </submittedName>
</protein>
<evidence type="ECO:0000313" key="7">
    <source>
        <dbReference type="Proteomes" id="UP000079169"/>
    </source>
</evidence>
<dbReference type="RefSeq" id="XP_008477933.1">
    <property type="nucleotide sequence ID" value="XM_008479711.3"/>
</dbReference>
<dbReference type="KEGG" id="dci:103514802"/>
<gene>
    <name evidence="8 9 10 11" type="primary">LOC103514802</name>
</gene>
<feature type="transmembrane region" description="Helical" evidence="6">
    <location>
        <begin position="153"/>
        <end position="170"/>
    </location>
</feature>
<dbReference type="RefSeq" id="XP_008477930.1">
    <property type="nucleotide sequence ID" value="XM_008479708.3"/>
</dbReference>
<dbReference type="PaxDb" id="121845-A0A1S3DAQ6"/>
<keyword evidence="4 6" id="KW-1133">Transmembrane helix</keyword>
<keyword evidence="5 6" id="KW-0472">Membrane</keyword>
<sequence length="195" mass="22191">MIRRFFNNYPLLSNCAVYGTMCVGAEASQQYVTKRYLNPTTPPEPIDTAALGRYAILGTCINPNILYFWYKWLDKAFTGKSAQIVVKKVLIDQFCMTPPLYAIFYTSMSLMEGKDDIFAELREKFLPTFQTSCIFWLPAQTINFFFLPPAARVIFVGTCSFVWINILCWLKRSDLNAESSLAVAPGVAVKEEKEL</sequence>
<keyword evidence="3 6" id="KW-0812">Transmembrane</keyword>
<dbReference type="OMA" id="QFVSKRW"/>
<comment type="caution">
    <text evidence="6">Lacks conserved residue(s) required for the propagation of feature annotation.</text>
</comment>
<dbReference type="STRING" id="121845.A0A1S3DAQ6"/>
<dbReference type="PANTHER" id="PTHR11266">
    <property type="entry name" value="PEROXISOMAL MEMBRANE PROTEIN 2, PXMP2 MPV17"/>
    <property type="match status" value="1"/>
</dbReference>
<comment type="similarity">
    <text evidence="2 6">Belongs to the peroxisomal membrane protein PXMP2/4 family.</text>
</comment>
<evidence type="ECO:0000256" key="2">
    <source>
        <dbReference type="ARBA" id="ARBA00006824"/>
    </source>
</evidence>
<dbReference type="InterPro" id="IPR007248">
    <property type="entry name" value="Mpv17_PMP22"/>
</dbReference>
<comment type="subcellular location">
    <subcellularLocation>
        <location evidence="1">Membrane</location>
        <topology evidence="1">Multi-pass membrane protein</topology>
    </subcellularLocation>
</comment>
<evidence type="ECO:0000256" key="6">
    <source>
        <dbReference type="RuleBase" id="RU363053"/>
    </source>
</evidence>
<dbReference type="GeneID" id="103514802"/>
<dbReference type="Pfam" id="PF04117">
    <property type="entry name" value="Mpv17_PMP22"/>
    <property type="match status" value="1"/>
</dbReference>
<organism evidence="7 11">
    <name type="scientific">Diaphorina citri</name>
    <name type="common">Asian citrus psyllid</name>
    <dbReference type="NCBI Taxonomy" id="121845"/>
    <lineage>
        <taxon>Eukaryota</taxon>
        <taxon>Metazoa</taxon>
        <taxon>Ecdysozoa</taxon>
        <taxon>Arthropoda</taxon>
        <taxon>Hexapoda</taxon>
        <taxon>Insecta</taxon>
        <taxon>Pterygota</taxon>
        <taxon>Neoptera</taxon>
        <taxon>Paraneoptera</taxon>
        <taxon>Hemiptera</taxon>
        <taxon>Sternorrhyncha</taxon>
        <taxon>Psylloidea</taxon>
        <taxon>Psyllidae</taxon>
        <taxon>Diaphorininae</taxon>
        <taxon>Diaphorina</taxon>
    </lineage>
</organism>
<dbReference type="GO" id="GO:0005739">
    <property type="term" value="C:mitochondrion"/>
    <property type="evidence" value="ECO:0007669"/>
    <property type="project" value="TreeGrafter"/>
</dbReference>
<evidence type="ECO:0000256" key="5">
    <source>
        <dbReference type="ARBA" id="ARBA00023136"/>
    </source>
</evidence>
<evidence type="ECO:0000256" key="1">
    <source>
        <dbReference type="ARBA" id="ARBA00004141"/>
    </source>
</evidence>
<evidence type="ECO:0000256" key="4">
    <source>
        <dbReference type="ARBA" id="ARBA00022989"/>
    </source>
</evidence>
<reference evidence="8 9" key="1">
    <citation type="submission" date="2025-04" db="UniProtKB">
        <authorList>
            <consortium name="RefSeq"/>
        </authorList>
    </citation>
    <scope>IDENTIFICATION</scope>
</reference>
<dbReference type="PANTHER" id="PTHR11266:SF85">
    <property type="entry name" value="MPV17-LIKE PROTEIN"/>
    <property type="match status" value="1"/>
</dbReference>
<dbReference type="Proteomes" id="UP000079169">
    <property type="component" value="Unplaced"/>
</dbReference>
<name>A0A1S3DAQ6_DIACI</name>
<dbReference type="RefSeq" id="XP_008477931.1">
    <property type="nucleotide sequence ID" value="XM_008479709.3"/>
</dbReference>